<dbReference type="InterPro" id="IPR001660">
    <property type="entry name" value="SAM"/>
</dbReference>
<feature type="domain" description="SAM" evidence="5">
    <location>
        <begin position="199"/>
        <end position="257"/>
    </location>
</feature>
<name>A0A8H7UJL9_MORIS</name>
<feature type="compositionally biased region" description="Polar residues" evidence="4">
    <location>
        <begin position="56"/>
        <end position="90"/>
    </location>
</feature>
<feature type="compositionally biased region" description="Basic and acidic residues" evidence="4">
    <location>
        <begin position="148"/>
        <end position="161"/>
    </location>
</feature>
<dbReference type="OrthoDB" id="2155283at2759"/>
<dbReference type="InterPro" id="IPR050897">
    <property type="entry name" value="SMAUG/VTS1_RNA-bind"/>
</dbReference>
<feature type="region of interest" description="Disordered" evidence="4">
    <location>
        <begin position="18"/>
        <end position="189"/>
    </location>
</feature>
<keyword evidence="7" id="KW-1185">Reference proteome</keyword>
<feature type="non-terminal residue" evidence="6">
    <location>
        <position position="267"/>
    </location>
</feature>
<dbReference type="GO" id="GO:0003729">
    <property type="term" value="F:mRNA binding"/>
    <property type="evidence" value="ECO:0007669"/>
    <property type="project" value="TreeGrafter"/>
</dbReference>
<dbReference type="Gene3D" id="1.10.150.50">
    <property type="entry name" value="Transcription Factor, Ets-1"/>
    <property type="match status" value="1"/>
</dbReference>
<evidence type="ECO:0000259" key="5">
    <source>
        <dbReference type="PROSITE" id="PS50105"/>
    </source>
</evidence>
<feature type="compositionally biased region" description="Low complexity" evidence="4">
    <location>
        <begin position="96"/>
        <end position="115"/>
    </location>
</feature>
<keyword evidence="3" id="KW-0694">RNA-binding</keyword>
<accession>A0A8H7UJL9</accession>
<comment type="caution">
    <text evidence="6">The sequence shown here is derived from an EMBL/GenBank/DDBJ whole genome shotgun (WGS) entry which is preliminary data.</text>
</comment>
<dbReference type="PROSITE" id="PS50105">
    <property type="entry name" value="SAM_DOMAIN"/>
    <property type="match status" value="1"/>
</dbReference>
<evidence type="ECO:0000256" key="3">
    <source>
        <dbReference type="ARBA" id="ARBA00022884"/>
    </source>
</evidence>
<evidence type="ECO:0000256" key="4">
    <source>
        <dbReference type="SAM" id="MobiDB-lite"/>
    </source>
</evidence>
<protein>
    <recommendedName>
        <fullName evidence="5">SAM domain-containing protein</fullName>
    </recommendedName>
</protein>
<dbReference type="EMBL" id="JAEPQZ010000004">
    <property type="protein sequence ID" value="KAG2182213.1"/>
    <property type="molecule type" value="Genomic_DNA"/>
</dbReference>
<dbReference type="GO" id="GO:0000289">
    <property type="term" value="P:nuclear-transcribed mRNA poly(A) tail shortening"/>
    <property type="evidence" value="ECO:0007669"/>
    <property type="project" value="TreeGrafter"/>
</dbReference>
<dbReference type="SUPFAM" id="SSF47769">
    <property type="entry name" value="SAM/Pointed domain"/>
    <property type="match status" value="1"/>
</dbReference>
<dbReference type="PANTHER" id="PTHR12515">
    <property type="entry name" value="STERILE ALPHA MOTIF DOMAIN CONTAINING PROTEIN 4-RELATED"/>
    <property type="match status" value="1"/>
</dbReference>
<dbReference type="GO" id="GO:0000932">
    <property type="term" value="C:P-body"/>
    <property type="evidence" value="ECO:0007669"/>
    <property type="project" value="TreeGrafter"/>
</dbReference>
<evidence type="ECO:0000256" key="1">
    <source>
        <dbReference type="ARBA" id="ARBA00004496"/>
    </source>
</evidence>
<dbReference type="PANTHER" id="PTHR12515:SF5">
    <property type="entry name" value="PROTEIN SMAUG"/>
    <property type="match status" value="1"/>
</dbReference>
<dbReference type="Proteomes" id="UP000654370">
    <property type="component" value="Unassembled WGS sequence"/>
</dbReference>
<evidence type="ECO:0000256" key="2">
    <source>
        <dbReference type="ARBA" id="ARBA00022490"/>
    </source>
</evidence>
<evidence type="ECO:0000313" key="6">
    <source>
        <dbReference type="EMBL" id="KAG2182213.1"/>
    </source>
</evidence>
<dbReference type="Pfam" id="PF07647">
    <property type="entry name" value="SAM_2"/>
    <property type="match status" value="1"/>
</dbReference>
<proteinExistence type="predicted"/>
<reference evidence="6" key="1">
    <citation type="submission" date="2020-12" db="EMBL/GenBank/DDBJ databases">
        <title>Metabolic potential, ecology and presence of endohyphal bacteria is reflected in genomic diversity of Mucoromycotina.</title>
        <authorList>
            <person name="Muszewska A."/>
            <person name="Okrasinska A."/>
            <person name="Steczkiewicz K."/>
            <person name="Drgas O."/>
            <person name="Orlowska M."/>
            <person name="Perlinska-Lenart U."/>
            <person name="Aleksandrzak-Piekarczyk T."/>
            <person name="Szatraj K."/>
            <person name="Zielenkiewicz U."/>
            <person name="Pilsyk S."/>
            <person name="Malc E."/>
            <person name="Mieczkowski P."/>
            <person name="Kruszewska J.S."/>
            <person name="Biernat P."/>
            <person name="Pawlowska J."/>
        </authorList>
    </citation>
    <scope>NUCLEOTIDE SEQUENCE</scope>
    <source>
        <strain evidence="6">WA0000067209</strain>
    </source>
</reference>
<evidence type="ECO:0000313" key="7">
    <source>
        <dbReference type="Proteomes" id="UP000654370"/>
    </source>
</evidence>
<dbReference type="SMART" id="SM00454">
    <property type="entry name" value="SAM"/>
    <property type="match status" value="1"/>
</dbReference>
<keyword evidence="2" id="KW-0963">Cytoplasm</keyword>
<comment type="subcellular location">
    <subcellularLocation>
        <location evidence="1">Cytoplasm</location>
    </subcellularLocation>
</comment>
<feature type="compositionally biased region" description="Polar residues" evidence="4">
    <location>
        <begin position="130"/>
        <end position="147"/>
    </location>
</feature>
<gene>
    <name evidence="6" type="ORF">INT43_007140</name>
</gene>
<organism evidence="6 7">
    <name type="scientific">Mortierella isabellina</name>
    <name type="common">Filamentous fungus</name>
    <name type="synonym">Umbelopsis isabellina</name>
    <dbReference type="NCBI Taxonomy" id="91625"/>
    <lineage>
        <taxon>Eukaryota</taxon>
        <taxon>Fungi</taxon>
        <taxon>Fungi incertae sedis</taxon>
        <taxon>Mucoromycota</taxon>
        <taxon>Mucoromycotina</taxon>
        <taxon>Umbelopsidomycetes</taxon>
        <taxon>Umbelopsidales</taxon>
        <taxon>Umbelopsidaceae</taxon>
        <taxon>Umbelopsis</taxon>
    </lineage>
</organism>
<dbReference type="InterPro" id="IPR013761">
    <property type="entry name" value="SAM/pointed_sf"/>
</dbReference>
<dbReference type="AlphaFoldDB" id="A0A8H7UJL9"/>
<sequence>ASDAELAKALHTWTVNNGIEGHGAFTDDPKSGFRRNRNIYRSSIPGTVPETDERSGGTSNNNANIVLSMYDNENGSQSAGNLHGSQTYSPLLSPKASSRPTSRSQSPAPRPSSSAGLVPPSPRGWENRSSKYLSPTTHHFGQFLNPNDRNDDYDYMSDHSENSNVSGYSQRRRLSSSASASTRSKDKRGPEVVDMDILEDVPAWLRSLRLHKYNNIFESMKWQDIVKMNDDELTAKGVAALGARRKMLKVFETIRQHCEENVSIKLF</sequence>